<dbReference type="PANTHER" id="PTHR31559:SF0">
    <property type="entry name" value="PYRIDOXAL 5'-PHOSPHATE SYNTHASE SUBUNIT SNO1-RELATED"/>
    <property type="match status" value="1"/>
</dbReference>
<dbReference type="EMBL" id="JASOOE010000005">
    <property type="protein sequence ID" value="MDK7187058.1"/>
    <property type="molecule type" value="Genomic_DNA"/>
</dbReference>
<sequence length="192" mass="20812">MEIGVLALQGAFQEHRAVLEKLGAKVREVRQVKDLDAIKGLVLPGGESTVQGKLLHELGLFEPLQAKILDGLPVLATCAGLILLAQKLDQDSTQHLATLPVTVKRNAFGRQSASFQAAIQVGDLTNFPAVFIRAPYITQLSPEVQVLARVEDKIVAVAYQNQIGLAFHPELSLDDRIHQAFLAKVAAYSSKD</sequence>
<dbReference type="GO" id="GO:1903600">
    <property type="term" value="C:glutaminase complex"/>
    <property type="evidence" value="ECO:0007669"/>
    <property type="project" value="TreeGrafter"/>
</dbReference>
<keyword evidence="2 10" id="KW-0378">Hydrolase</keyword>
<feature type="binding site" evidence="10 12">
    <location>
        <position position="105"/>
    </location>
    <ligand>
        <name>L-glutamine</name>
        <dbReference type="ChEBI" id="CHEBI:58359"/>
    </ligand>
</feature>
<evidence type="ECO:0000256" key="2">
    <source>
        <dbReference type="ARBA" id="ARBA00022801"/>
    </source>
</evidence>
<comment type="caution">
    <text evidence="13">The sequence shown here is derived from an EMBL/GenBank/DDBJ whole genome shotgun (WGS) entry which is preliminary data.</text>
</comment>
<dbReference type="FunFam" id="3.40.50.880:FF:000010">
    <property type="entry name" value="uncharacterized protein LOC100176842 isoform X2"/>
    <property type="match status" value="1"/>
</dbReference>
<dbReference type="PROSITE" id="PS51273">
    <property type="entry name" value="GATASE_TYPE_1"/>
    <property type="match status" value="1"/>
</dbReference>
<evidence type="ECO:0000256" key="12">
    <source>
        <dbReference type="PIRSR" id="PIRSR005639-2"/>
    </source>
</evidence>
<feature type="active site" description="Charge relay system" evidence="10 11">
    <location>
        <position position="170"/>
    </location>
</feature>
<dbReference type="InterPro" id="IPR021196">
    <property type="entry name" value="PdxT/SNO_CS"/>
</dbReference>
<comment type="pathway">
    <text evidence="10">Cofactor biosynthesis; pyridoxal 5'-phosphate biosynthesis.</text>
</comment>
<comment type="similarity">
    <text evidence="1 10">Belongs to the glutaminase PdxT/SNO family.</text>
</comment>
<dbReference type="GO" id="GO:0008614">
    <property type="term" value="P:pyridoxine metabolic process"/>
    <property type="evidence" value="ECO:0007669"/>
    <property type="project" value="TreeGrafter"/>
</dbReference>
<dbReference type="PANTHER" id="PTHR31559">
    <property type="entry name" value="PYRIDOXAL 5'-PHOSPHATE SYNTHASE SUBUNIT SNO"/>
    <property type="match status" value="1"/>
</dbReference>
<dbReference type="GO" id="GO:0006543">
    <property type="term" value="P:L-glutamine catabolic process"/>
    <property type="evidence" value="ECO:0007669"/>
    <property type="project" value="UniProtKB-UniRule"/>
</dbReference>
<evidence type="ECO:0000256" key="10">
    <source>
        <dbReference type="HAMAP-Rule" id="MF_01615"/>
    </source>
</evidence>
<evidence type="ECO:0000256" key="5">
    <source>
        <dbReference type="ARBA" id="ARBA00023239"/>
    </source>
</evidence>
<keyword evidence="4 10" id="KW-0315">Glutamine amidotransferase</keyword>
<dbReference type="GO" id="GO:0042823">
    <property type="term" value="P:pyridoxal phosphate biosynthetic process"/>
    <property type="evidence" value="ECO:0007669"/>
    <property type="project" value="UniProtKB-UniRule"/>
</dbReference>
<dbReference type="GO" id="GO:0005829">
    <property type="term" value="C:cytosol"/>
    <property type="evidence" value="ECO:0007669"/>
    <property type="project" value="TreeGrafter"/>
</dbReference>
<evidence type="ECO:0000256" key="7">
    <source>
        <dbReference type="ARBA" id="ARBA00049534"/>
    </source>
</evidence>
<dbReference type="PIRSF" id="PIRSF005639">
    <property type="entry name" value="Glut_amidoT_SNO"/>
    <property type="match status" value="1"/>
</dbReference>
<dbReference type="GO" id="GO:0036381">
    <property type="term" value="F:pyridoxal 5'-phosphate synthase (glutamine hydrolysing) activity"/>
    <property type="evidence" value="ECO:0007669"/>
    <property type="project" value="UniProtKB-UniRule"/>
</dbReference>
<dbReference type="EC" id="3.5.1.2" evidence="10"/>
<dbReference type="SUPFAM" id="SSF52317">
    <property type="entry name" value="Class I glutamine amidotransferase-like"/>
    <property type="match status" value="1"/>
</dbReference>
<dbReference type="Pfam" id="PF01174">
    <property type="entry name" value="SNO"/>
    <property type="match status" value="1"/>
</dbReference>
<dbReference type="AlphaFoldDB" id="A0AAJ1Q3N1"/>
<feature type="active site" description="Charge relay system" evidence="10 11">
    <location>
        <position position="168"/>
    </location>
</feature>
<evidence type="ECO:0000256" key="1">
    <source>
        <dbReference type="ARBA" id="ARBA00008345"/>
    </source>
</evidence>
<dbReference type="PROSITE" id="PS01236">
    <property type="entry name" value="PDXT_SNO_1"/>
    <property type="match status" value="1"/>
</dbReference>
<evidence type="ECO:0000256" key="6">
    <source>
        <dbReference type="ARBA" id="ARBA00047992"/>
    </source>
</evidence>
<dbReference type="EC" id="4.3.3.6" evidence="10"/>
<dbReference type="Proteomes" id="UP001229251">
    <property type="component" value="Unassembled WGS sequence"/>
</dbReference>
<comment type="catalytic activity">
    <reaction evidence="6 10">
        <text>aldehydo-D-ribose 5-phosphate + D-glyceraldehyde 3-phosphate + L-glutamine = pyridoxal 5'-phosphate + L-glutamate + phosphate + 3 H2O + H(+)</text>
        <dbReference type="Rhea" id="RHEA:31507"/>
        <dbReference type="ChEBI" id="CHEBI:15377"/>
        <dbReference type="ChEBI" id="CHEBI:15378"/>
        <dbReference type="ChEBI" id="CHEBI:29985"/>
        <dbReference type="ChEBI" id="CHEBI:43474"/>
        <dbReference type="ChEBI" id="CHEBI:58273"/>
        <dbReference type="ChEBI" id="CHEBI:58359"/>
        <dbReference type="ChEBI" id="CHEBI:59776"/>
        <dbReference type="ChEBI" id="CHEBI:597326"/>
        <dbReference type="EC" id="4.3.3.6"/>
    </reaction>
</comment>
<evidence type="ECO:0000256" key="8">
    <source>
        <dbReference type="ARBA" id="ARBA00054599"/>
    </source>
</evidence>
<evidence type="ECO:0000256" key="4">
    <source>
        <dbReference type="ARBA" id="ARBA00022962"/>
    </source>
</evidence>
<dbReference type="CDD" id="cd01749">
    <property type="entry name" value="GATase1_PB"/>
    <property type="match status" value="1"/>
</dbReference>
<dbReference type="InterPro" id="IPR029062">
    <property type="entry name" value="Class_I_gatase-like"/>
</dbReference>
<comment type="function">
    <text evidence="8 10">Catalyzes the hydrolysis of glutamine to glutamate and ammonia as part of the biosynthesis of pyridoxal 5'-phosphate. The resulting ammonia molecule is channeled to the active site of PdxS.</text>
</comment>
<protein>
    <recommendedName>
        <fullName evidence="10">Pyridoxal 5'-phosphate synthase subunit PdxT</fullName>
        <ecNumber evidence="10">4.3.3.6</ecNumber>
    </recommendedName>
    <alternativeName>
        <fullName evidence="10">Pdx2</fullName>
    </alternativeName>
    <alternativeName>
        <fullName evidence="10">Pyridoxal 5'-phosphate synthase glutaminase subunit</fullName>
        <ecNumber evidence="10">3.5.1.2</ecNumber>
    </alternativeName>
</protein>
<dbReference type="PROSITE" id="PS51130">
    <property type="entry name" value="PDXT_SNO_2"/>
    <property type="match status" value="1"/>
</dbReference>
<feature type="binding site" evidence="10 12">
    <location>
        <begin position="132"/>
        <end position="133"/>
    </location>
    <ligand>
        <name>L-glutamine</name>
        <dbReference type="ChEBI" id="CHEBI:58359"/>
    </ligand>
</feature>
<comment type="catalytic activity">
    <reaction evidence="7 10">
        <text>L-glutamine + H2O = L-glutamate + NH4(+)</text>
        <dbReference type="Rhea" id="RHEA:15889"/>
        <dbReference type="ChEBI" id="CHEBI:15377"/>
        <dbReference type="ChEBI" id="CHEBI:28938"/>
        <dbReference type="ChEBI" id="CHEBI:29985"/>
        <dbReference type="ChEBI" id="CHEBI:58359"/>
        <dbReference type="EC" id="3.5.1.2"/>
    </reaction>
</comment>
<keyword evidence="5 10" id="KW-0456">Lyase</keyword>
<accession>A0AAJ1Q3N1</accession>
<dbReference type="GO" id="GO:0004359">
    <property type="term" value="F:glutaminase activity"/>
    <property type="evidence" value="ECO:0007669"/>
    <property type="project" value="UniProtKB-UniRule"/>
</dbReference>
<proteinExistence type="inferred from homology"/>
<feature type="binding site" evidence="10 12">
    <location>
        <begin position="46"/>
        <end position="48"/>
    </location>
    <ligand>
        <name>L-glutamine</name>
        <dbReference type="ChEBI" id="CHEBI:58359"/>
    </ligand>
</feature>
<evidence type="ECO:0000256" key="3">
    <source>
        <dbReference type="ARBA" id="ARBA00022898"/>
    </source>
</evidence>
<dbReference type="RefSeq" id="WP_006908902.1">
    <property type="nucleotide sequence ID" value="NZ_JASOOE010000005.1"/>
</dbReference>
<evidence type="ECO:0000256" key="11">
    <source>
        <dbReference type="PIRSR" id="PIRSR005639-1"/>
    </source>
</evidence>
<dbReference type="InterPro" id="IPR002161">
    <property type="entry name" value="PdxT/SNO"/>
</dbReference>
<evidence type="ECO:0000313" key="14">
    <source>
        <dbReference type="Proteomes" id="UP001229251"/>
    </source>
</evidence>
<feature type="active site" description="Nucleophile" evidence="10 11">
    <location>
        <position position="78"/>
    </location>
</feature>
<organism evidence="13 14">
    <name type="scientific">Facklamia hominis</name>
    <dbReference type="NCBI Taxonomy" id="178214"/>
    <lineage>
        <taxon>Bacteria</taxon>
        <taxon>Bacillati</taxon>
        <taxon>Bacillota</taxon>
        <taxon>Bacilli</taxon>
        <taxon>Lactobacillales</taxon>
        <taxon>Aerococcaceae</taxon>
        <taxon>Facklamia</taxon>
    </lineage>
</organism>
<reference evidence="13" key="1">
    <citation type="submission" date="2023-05" db="EMBL/GenBank/DDBJ databases">
        <title>Cataloging the Phylogenetic Diversity of Human Bladder Bacteria.</title>
        <authorList>
            <person name="Du J."/>
        </authorList>
    </citation>
    <scope>NUCLEOTIDE SEQUENCE</scope>
    <source>
        <strain evidence="13">UMB1231</strain>
    </source>
</reference>
<keyword evidence="3 10" id="KW-0663">Pyridoxal phosphate</keyword>
<dbReference type="NCBIfam" id="TIGR03800">
    <property type="entry name" value="PLP_synth_Pdx2"/>
    <property type="match status" value="1"/>
</dbReference>
<evidence type="ECO:0000313" key="13">
    <source>
        <dbReference type="EMBL" id="MDK7187058.1"/>
    </source>
</evidence>
<dbReference type="HAMAP" id="MF_01615">
    <property type="entry name" value="PdxT"/>
    <property type="match status" value="1"/>
</dbReference>
<gene>
    <name evidence="10 13" type="primary">pdxT</name>
    <name evidence="13" type="ORF">QP433_03600</name>
</gene>
<evidence type="ECO:0000256" key="9">
    <source>
        <dbReference type="ARBA" id="ARBA00064749"/>
    </source>
</evidence>
<name>A0AAJ1Q3N1_9LACT</name>
<dbReference type="Gene3D" id="3.40.50.880">
    <property type="match status" value="1"/>
</dbReference>
<comment type="subunit">
    <text evidence="9 10">In the presence of PdxS, forms a dodecamer of heterodimers. Only shows activity in the heterodimer.</text>
</comment>